<dbReference type="OrthoDB" id="2194501at2"/>
<feature type="domain" description="Mga helix-turn-helix" evidence="1">
    <location>
        <begin position="88"/>
        <end position="167"/>
    </location>
</feature>
<keyword evidence="3" id="KW-1185">Reference proteome</keyword>
<evidence type="ECO:0000313" key="3">
    <source>
        <dbReference type="Proteomes" id="UP000095256"/>
    </source>
</evidence>
<dbReference type="InterPro" id="IPR007737">
    <property type="entry name" value="Mga_HTH"/>
</dbReference>
<proteinExistence type="predicted"/>
<evidence type="ECO:0000313" key="2">
    <source>
        <dbReference type="EMBL" id="OEH80705.1"/>
    </source>
</evidence>
<sequence>MYTKFLSLSKQNELSIFYSIIQAKQTLDSLSTYLTIPKSTVKKHIQKLNLTLKDKFPKSTFIQSNKKGEYVIASEFTENKLLIFHQLKLDYLKVSPNFQLLVLLTTNFSQSYLEVTDKLFVTFSYLSRIVKGLNEELKKFELEIQLSKNTLTLSGNELSIRVFSFLFLNKNFQTLEWPFVHLTRDDLTPAISPYLLDKSLTESKSTTNSFYFWFAVSTLRIQNQLFINKQDNETTSILNLVERCYDIPSIFNFQPFGDFPEDVIKNEILFFSYFTNVLFPHIVVFEKKVALGEKFLQQRNPATTFSKQLMHSFKQTFGITPKNDVQALFIYFFTLTYLNFKLLGDNAQLFINLYFPRLNYSLPDNNQKSIEVQQFFNNFLVNYLQENQDEQKKSDSFKEIYYSLVYRLLFMSRKPQLFVYVQVTKDFTGSSYIRKQLADIFSDEVVIITKNIHQADLIISDTLETSRNGKRLFVLSSLKSYSQWMEISQVIQQLILQKLFIEEEQ</sequence>
<name>A0A1E5KS46_9ENTE</name>
<reference evidence="2 3" key="1">
    <citation type="submission" date="2016-09" db="EMBL/GenBank/DDBJ databases">
        <authorList>
            <person name="Capua I."/>
            <person name="De Benedictis P."/>
            <person name="Joannis T."/>
            <person name="Lombin L.H."/>
            <person name="Cattoli G."/>
        </authorList>
    </citation>
    <scope>NUCLEOTIDE SEQUENCE [LARGE SCALE GENOMIC DNA]</scope>
    <source>
        <strain evidence="2 3">LMG 25899</strain>
    </source>
</reference>
<accession>A0A1E5KS46</accession>
<dbReference type="AlphaFoldDB" id="A0A1E5KS46"/>
<dbReference type="STRING" id="762845.BCR26_06790"/>
<organism evidence="2 3">
    <name type="scientific">Enterococcus rivorum</name>
    <dbReference type="NCBI Taxonomy" id="762845"/>
    <lineage>
        <taxon>Bacteria</taxon>
        <taxon>Bacillati</taxon>
        <taxon>Bacillota</taxon>
        <taxon>Bacilli</taxon>
        <taxon>Lactobacillales</taxon>
        <taxon>Enterococcaceae</taxon>
        <taxon>Enterococcus</taxon>
    </lineage>
</organism>
<dbReference type="Proteomes" id="UP000095256">
    <property type="component" value="Unassembled WGS sequence"/>
</dbReference>
<dbReference type="RefSeq" id="WP_069700224.1">
    <property type="nucleotide sequence ID" value="NZ_JAGGMA010000001.1"/>
</dbReference>
<dbReference type="EMBL" id="MIEK01000081">
    <property type="protein sequence ID" value="OEH80705.1"/>
    <property type="molecule type" value="Genomic_DNA"/>
</dbReference>
<dbReference type="Gene3D" id="1.10.10.10">
    <property type="entry name" value="Winged helix-like DNA-binding domain superfamily/Winged helix DNA-binding domain"/>
    <property type="match status" value="1"/>
</dbReference>
<dbReference type="Pfam" id="PF05043">
    <property type="entry name" value="Mga"/>
    <property type="match status" value="1"/>
</dbReference>
<comment type="caution">
    <text evidence="2">The sequence shown here is derived from an EMBL/GenBank/DDBJ whole genome shotgun (WGS) entry which is preliminary data.</text>
</comment>
<gene>
    <name evidence="2" type="ORF">BCR26_06790</name>
</gene>
<protein>
    <recommendedName>
        <fullName evidence="1">Mga helix-turn-helix domain-containing protein</fullName>
    </recommendedName>
</protein>
<evidence type="ECO:0000259" key="1">
    <source>
        <dbReference type="Pfam" id="PF05043"/>
    </source>
</evidence>
<dbReference type="InterPro" id="IPR036388">
    <property type="entry name" value="WH-like_DNA-bd_sf"/>
</dbReference>